<gene>
    <name evidence="1" type="ORF">AK812_SmicGene37997</name>
</gene>
<organism evidence="1 2">
    <name type="scientific">Symbiodinium microadriaticum</name>
    <name type="common">Dinoflagellate</name>
    <name type="synonym">Zooxanthella microadriatica</name>
    <dbReference type="NCBI Taxonomy" id="2951"/>
    <lineage>
        <taxon>Eukaryota</taxon>
        <taxon>Sar</taxon>
        <taxon>Alveolata</taxon>
        <taxon>Dinophyceae</taxon>
        <taxon>Suessiales</taxon>
        <taxon>Symbiodiniaceae</taxon>
        <taxon>Symbiodinium</taxon>
    </lineage>
</organism>
<sequence>MSAQEDSADELALGFREGEATVHVTERSLALLGMDDPRRRMVGEISVWDYVTTPCPAFAPLAGSPAAATKSESIASGSTAVPDLSGPARAWAESHPADPAAFGPFLTLQGVPERKARQVTVNFFEKLQTAGLLYPNSTLGYDQAGDVIDPALARRPEWNSVDAYQWAVFAARTESIIQPEHVIHVVPSHGNLHGFTSFGTSHVQWYLAGWEHDQVKRVKMTCSFLSRDHWRHKVMRGQDLALPSRGPVIAGFRGRTKRSSATSANFLDELKSASALGVFQSGGRFLLQECAAGASGGAIYSRDFNCSGGEVQMERCAAGKHGGTLHSDQLVLSGGAVSVGNSSAAEHGGALFTSHMEISSGQLRVQNTSSGYHGGGINAAGFVQRGGHVLLTGLSSGGSGGGLALRAGDLNASGGELLGLSFIL</sequence>
<proteinExistence type="predicted"/>
<comment type="caution">
    <text evidence="1">The sequence shown here is derived from an EMBL/GenBank/DDBJ whole genome shotgun (WGS) entry which is preliminary data.</text>
</comment>
<dbReference type="EMBL" id="LSRX01001278">
    <property type="protein sequence ID" value="OLP81465.1"/>
    <property type="molecule type" value="Genomic_DNA"/>
</dbReference>
<evidence type="ECO:0000313" key="1">
    <source>
        <dbReference type="EMBL" id="OLP81465.1"/>
    </source>
</evidence>
<reference evidence="1 2" key="1">
    <citation type="submission" date="2016-02" db="EMBL/GenBank/DDBJ databases">
        <title>Genome analysis of coral dinoflagellate symbionts highlights evolutionary adaptations to a symbiotic lifestyle.</title>
        <authorList>
            <person name="Aranda M."/>
            <person name="Li Y."/>
            <person name="Liew Y.J."/>
            <person name="Baumgarten S."/>
            <person name="Simakov O."/>
            <person name="Wilson M."/>
            <person name="Piel J."/>
            <person name="Ashoor H."/>
            <person name="Bougouffa S."/>
            <person name="Bajic V.B."/>
            <person name="Ryu T."/>
            <person name="Ravasi T."/>
            <person name="Bayer T."/>
            <person name="Micklem G."/>
            <person name="Kim H."/>
            <person name="Bhak J."/>
            <person name="Lajeunesse T.C."/>
            <person name="Voolstra C.R."/>
        </authorList>
    </citation>
    <scope>NUCLEOTIDE SEQUENCE [LARGE SCALE GENOMIC DNA]</scope>
    <source>
        <strain evidence="1 2">CCMP2467</strain>
    </source>
</reference>
<accession>A0A1Q9CEW9</accession>
<protein>
    <submittedName>
        <fullName evidence="1">Uncharacterized protein</fullName>
    </submittedName>
</protein>
<evidence type="ECO:0000313" key="2">
    <source>
        <dbReference type="Proteomes" id="UP000186817"/>
    </source>
</evidence>
<name>A0A1Q9CEW9_SYMMI</name>
<dbReference type="Proteomes" id="UP000186817">
    <property type="component" value="Unassembled WGS sequence"/>
</dbReference>
<dbReference type="OrthoDB" id="417654at2759"/>
<keyword evidence="2" id="KW-1185">Reference proteome</keyword>
<dbReference type="AlphaFoldDB" id="A0A1Q9CEW9"/>